<gene>
    <name evidence="2" type="ORF">SAMN05421783_12430</name>
</gene>
<dbReference type="PANTHER" id="PTHR43179:SF7">
    <property type="entry name" value="RHAMNOSYLTRANSFERASE WBBL"/>
    <property type="match status" value="1"/>
</dbReference>
<dbReference type="InterPro" id="IPR029044">
    <property type="entry name" value="Nucleotide-diphossugar_trans"/>
</dbReference>
<dbReference type="InterPro" id="IPR001173">
    <property type="entry name" value="Glyco_trans_2-like"/>
</dbReference>
<keyword evidence="3" id="KW-1185">Reference proteome</keyword>
<name>A0A1H3BDJ0_THIRO</name>
<dbReference type="Pfam" id="PF13692">
    <property type="entry name" value="Glyco_trans_1_4"/>
    <property type="match status" value="1"/>
</dbReference>
<evidence type="ECO:0000313" key="2">
    <source>
        <dbReference type="EMBL" id="SDX39701.1"/>
    </source>
</evidence>
<dbReference type="STRING" id="1058.SAMN05421783_12430"/>
<proteinExistence type="predicted"/>
<accession>A0A1H3BDJ0</accession>
<dbReference type="Proteomes" id="UP000198816">
    <property type="component" value="Unassembled WGS sequence"/>
</dbReference>
<keyword evidence="2" id="KW-0808">Transferase</keyword>
<organism evidence="2 3">
    <name type="scientific">Thiocapsa roseopersicina</name>
    <dbReference type="NCBI Taxonomy" id="1058"/>
    <lineage>
        <taxon>Bacteria</taxon>
        <taxon>Pseudomonadati</taxon>
        <taxon>Pseudomonadota</taxon>
        <taxon>Gammaproteobacteria</taxon>
        <taxon>Chromatiales</taxon>
        <taxon>Chromatiaceae</taxon>
        <taxon>Thiocapsa</taxon>
    </lineage>
</organism>
<dbReference type="EMBL" id="FNNZ01000024">
    <property type="protein sequence ID" value="SDX39701.1"/>
    <property type="molecule type" value="Genomic_DNA"/>
</dbReference>
<dbReference type="Gene3D" id="3.90.550.10">
    <property type="entry name" value="Spore Coat Polysaccharide Biosynthesis Protein SpsA, Chain A"/>
    <property type="match status" value="1"/>
</dbReference>
<reference evidence="3" key="1">
    <citation type="submission" date="2016-10" db="EMBL/GenBank/DDBJ databases">
        <authorList>
            <person name="Varghese N."/>
            <person name="Submissions S."/>
        </authorList>
    </citation>
    <scope>NUCLEOTIDE SEQUENCE [LARGE SCALE GENOMIC DNA]</scope>
    <source>
        <strain evidence="3">DSM 217</strain>
    </source>
</reference>
<dbReference type="SUPFAM" id="SSF53756">
    <property type="entry name" value="UDP-Glycosyltransferase/glycogen phosphorylase"/>
    <property type="match status" value="1"/>
</dbReference>
<protein>
    <submittedName>
        <fullName evidence="2">Glycosyltransferase, GT2 family</fullName>
    </submittedName>
</protein>
<dbReference type="PANTHER" id="PTHR43179">
    <property type="entry name" value="RHAMNOSYLTRANSFERASE WBBL"/>
    <property type="match status" value="1"/>
</dbReference>
<dbReference type="CDD" id="cd04186">
    <property type="entry name" value="GT_2_like_c"/>
    <property type="match status" value="1"/>
</dbReference>
<dbReference type="Gene3D" id="3.40.50.2000">
    <property type="entry name" value="Glycogen Phosphorylase B"/>
    <property type="match status" value="2"/>
</dbReference>
<evidence type="ECO:0000313" key="3">
    <source>
        <dbReference type="Proteomes" id="UP000198816"/>
    </source>
</evidence>
<dbReference type="AlphaFoldDB" id="A0A1H3BDJ0"/>
<dbReference type="CDD" id="cd03801">
    <property type="entry name" value="GT4_PimA-like"/>
    <property type="match status" value="1"/>
</dbReference>
<dbReference type="SUPFAM" id="SSF53448">
    <property type="entry name" value="Nucleotide-diphospho-sugar transferases"/>
    <property type="match status" value="1"/>
</dbReference>
<dbReference type="OrthoDB" id="9807209at2"/>
<sequence length="706" mass="77539">MAAVGSTAGTHALDILLRYFPRALHVLRTEGVAVLLRKLKRRLGTTPLRVADPPRLLALAEPFAPVDLTPRGAPQVSVVIPVHNQFSYTHHCLAALARVGAERPFEAIVVDDCSSDGTAERLACYPGLRLIRNPENLGFVGSCNRGAEAAQGAYLIFLNNDTQVQPGWLDALIDTFEDAPDAGIVGSRLIYPDGRQQEAGAILFADGTAWNYGHLDAPDKPQYSYRRAVDYCSGAALAIETALFKRLGGFDSAFAPAYYEDVDLAFRVRAAGRAVYYQPLSRVVHFEGISAGRDEQTETGLKRYQRINAETFRTRWADVLAGFGERGEDLEQAKERGVRRRALVVDNYMITPDRESGSVRMRNLFLILQGLGFKVTFAAANLEAPEPYVADLQRIGVEVLYRPYVRRIRDHLASHGADYDLVILSRADAAAATLDAARTHCAKARIVFDTVDLHFLRERRLAQLQGDRAILRVAERRKAQELGLMRRADLTFVVSETERDILAAEAPDVRIHVVSNIHRVFGSAKPYDARSGILFIGAFAHPPNTDAVLFLCREIMPLLRERIPNIRLSVIGADPPREVLSCAGPDIEILGYVPDIEPFFAGCRVSVAPLRYGAGVKGKINQSLAHGLPVVATRVAAEGMHLVEGESVLIADDAPAFAEAIARLDRDPLLWQRLSDGGIRVMETHFGFAAAEQALREALDLVESGT</sequence>
<feature type="domain" description="Glycosyltransferase 2-like" evidence="1">
    <location>
        <begin position="77"/>
        <end position="208"/>
    </location>
</feature>
<dbReference type="GO" id="GO:0016740">
    <property type="term" value="F:transferase activity"/>
    <property type="evidence" value="ECO:0007669"/>
    <property type="project" value="UniProtKB-KW"/>
</dbReference>
<dbReference type="Pfam" id="PF00535">
    <property type="entry name" value="Glycos_transf_2"/>
    <property type="match status" value="1"/>
</dbReference>
<evidence type="ECO:0000259" key="1">
    <source>
        <dbReference type="Pfam" id="PF00535"/>
    </source>
</evidence>
<dbReference type="RefSeq" id="WP_093036391.1">
    <property type="nucleotide sequence ID" value="NZ_FNNZ01000024.1"/>
</dbReference>